<dbReference type="AlphaFoldDB" id="A0A6J7T992"/>
<name>A0A6J7T992_9ZZZZ</name>
<evidence type="ECO:0000313" key="1">
    <source>
        <dbReference type="EMBL" id="CAB5050379.1"/>
    </source>
</evidence>
<proteinExistence type="predicted"/>
<organism evidence="1">
    <name type="scientific">freshwater metagenome</name>
    <dbReference type="NCBI Taxonomy" id="449393"/>
    <lineage>
        <taxon>unclassified sequences</taxon>
        <taxon>metagenomes</taxon>
        <taxon>ecological metagenomes</taxon>
    </lineage>
</organism>
<protein>
    <submittedName>
        <fullName evidence="1">Unannotated protein</fullName>
    </submittedName>
</protein>
<dbReference type="EMBL" id="CAFBQG010000110">
    <property type="protein sequence ID" value="CAB5050379.1"/>
    <property type="molecule type" value="Genomic_DNA"/>
</dbReference>
<accession>A0A6J7T992</accession>
<gene>
    <name evidence="1" type="ORF">UFOPK4301_00903</name>
</gene>
<sequence>MPPLAMASQVCSRICNALSSTGIDSRICNAWHLFRNSRANAGGNFGAVPKPPLIGSYAAVRESIPLVTAAKISALVKSGFAFTIKSLRDPMCSIIRVAESETRSRSLVQVSFKASRTWVNDGIPCEGRDGKYVPAYQGFRS</sequence>
<reference evidence="1" key="1">
    <citation type="submission" date="2020-05" db="EMBL/GenBank/DDBJ databases">
        <authorList>
            <person name="Chiriac C."/>
            <person name="Salcher M."/>
            <person name="Ghai R."/>
            <person name="Kavagutti S V."/>
        </authorList>
    </citation>
    <scope>NUCLEOTIDE SEQUENCE</scope>
</reference>